<evidence type="ECO:0000256" key="1">
    <source>
        <dbReference type="ARBA" id="ARBA00004496"/>
    </source>
</evidence>
<dbReference type="NCBIfam" id="TIGR02225">
    <property type="entry name" value="recomb_XerD"/>
    <property type="match status" value="1"/>
</dbReference>
<sequence length="302" mass="34900">MSDKISFEQGMIEQFLDAMWMERGLSENTLMSYRNDLSKLIQWMSDNNYRLDFISLSGLQDYQSWLMDQDYKQTSRARMLSAIRRLFQYLHREKVRADDPSALLVSPKLPKRLPKDLSEEQVEALLNAPDTNDALELRDKAMLELLYATGLRVTELVSLTMENISLRQGVVRVTGKGGKERLVPMGENAVEWIETFIQQGRSELLGETTSDVVFPSKRARQMTRQTFWHRIKHYAIMAGIETELLSPHVLRHAFATHLLNYGADLRVVQMLLGHSDLSTTQIYTHVATERLKQLHSEHHPRA</sequence>
<comment type="subcellular location">
    <subcellularLocation>
        <location evidence="1 11">Cytoplasm</location>
    </subcellularLocation>
</comment>
<dbReference type="InterPro" id="IPR013762">
    <property type="entry name" value="Integrase-like_cat_sf"/>
</dbReference>
<evidence type="ECO:0000259" key="13">
    <source>
        <dbReference type="PROSITE" id="PS51900"/>
    </source>
</evidence>
<dbReference type="GO" id="GO:0009037">
    <property type="term" value="F:tyrosine-based site-specific recombinase activity"/>
    <property type="evidence" value="ECO:0007669"/>
    <property type="project" value="UniProtKB-UniRule"/>
</dbReference>
<evidence type="ECO:0000256" key="9">
    <source>
        <dbReference type="ARBA" id="ARBA00023172"/>
    </source>
</evidence>
<dbReference type="GO" id="GO:0006313">
    <property type="term" value="P:DNA transposition"/>
    <property type="evidence" value="ECO:0007669"/>
    <property type="project" value="UniProtKB-UniRule"/>
</dbReference>
<dbReference type="PANTHER" id="PTHR30349:SF90">
    <property type="entry name" value="TYROSINE RECOMBINASE XERD"/>
    <property type="match status" value="1"/>
</dbReference>
<keyword evidence="9 11" id="KW-0233">DNA recombination</keyword>
<feature type="active site" evidence="11">
    <location>
        <position position="152"/>
    </location>
</feature>
<feature type="domain" description="Core-binding (CB)" evidence="13">
    <location>
        <begin position="6"/>
        <end position="91"/>
    </location>
</feature>
<feature type="active site" evidence="11">
    <location>
        <position position="248"/>
    </location>
</feature>
<feature type="active site" evidence="11">
    <location>
        <position position="274"/>
    </location>
</feature>
<dbReference type="HAMAP" id="MF_01808">
    <property type="entry name" value="Recomb_XerC_XerD"/>
    <property type="match status" value="1"/>
</dbReference>
<keyword evidence="8 11" id="KW-0238">DNA-binding</keyword>
<dbReference type="NCBIfam" id="NF001399">
    <property type="entry name" value="PRK00283.1"/>
    <property type="match status" value="1"/>
</dbReference>
<evidence type="ECO:0000256" key="3">
    <source>
        <dbReference type="ARBA" id="ARBA00015810"/>
    </source>
</evidence>
<dbReference type="GO" id="GO:0007059">
    <property type="term" value="P:chromosome segregation"/>
    <property type="evidence" value="ECO:0007669"/>
    <property type="project" value="UniProtKB-UniRule"/>
</dbReference>
<dbReference type="CDD" id="cd00798">
    <property type="entry name" value="INT_XerDC_C"/>
    <property type="match status" value="1"/>
</dbReference>
<evidence type="ECO:0000256" key="10">
    <source>
        <dbReference type="ARBA" id="ARBA00023306"/>
    </source>
</evidence>
<proteinExistence type="inferred from homology"/>
<evidence type="ECO:0000259" key="12">
    <source>
        <dbReference type="PROSITE" id="PS51898"/>
    </source>
</evidence>
<keyword evidence="6 11" id="KW-0159">Chromosome partition</keyword>
<feature type="domain" description="Tyr recombinase" evidence="12">
    <location>
        <begin position="112"/>
        <end position="296"/>
    </location>
</feature>
<dbReference type="PANTHER" id="PTHR30349">
    <property type="entry name" value="PHAGE INTEGRASE-RELATED"/>
    <property type="match status" value="1"/>
</dbReference>
<comment type="function">
    <text evidence="11">Site-specific tyrosine recombinase, which acts by catalyzing the cutting and rejoining of the recombining DNA molecules. The XerC-XerD complex is essential to convert dimers of the bacterial chromosome into monomers to permit their segregation at cell division. It also contributes to the segregational stability of plasmids.</text>
</comment>
<dbReference type="InterPro" id="IPR044068">
    <property type="entry name" value="CB"/>
</dbReference>
<evidence type="ECO:0000256" key="6">
    <source>
        <dbReference type="ARBA" id="ARBA00022829"/>
    </source>
</evidence>
<feature type="active site" evidence="11">
    <location>
        <position position="176"/>
    </location>
</feature>
<keyword evidence="7 11" id="KW-0229">DNA integration</keyword>
<dbReference type="InterPro" id="IPR004107">
    <property type="entry name" value="Integrase_SAM-like_N"/>
</dbReference>
<dbReference type="EMBL" id="VTXC01000004">
    <property type="protein sequence ID" value="NOH70125.1"/>
    <property type="molecule type" value="Genomic_DNA"/>
</dbReference>
<dbReference type="Gene3D" id="1.10.150.130">
    <property type="match status" value="1"/>
</dbReference>
<dbReference type="InterPro" id="IPR010998">
    <property type="entry name" value="Integrase_recombinase_N"/>
</dbReference>
<evidence type="ECO:0000256" key="7">
    <source>
        <dbReference type="ARBA" id="ARBA00022908"/>
    </source>
</evidence>
<dbReference type="InterPro" id="IPR050090">
    <property type="entry name" value="Tyrosine_recombinase_XerCD"/>
</dbReference>
<feature type="active site" evidence="11">
    <location>
        <position position="251"/>
    </location>
</feature>
<dbReference type="SUPFAM" id="SSF56349">
    <property type="entry name" value="DNA breaking-rejoining enzymes"/>
    <property type="match status" value="1"/>
</dbReference>
<evidence type="ECO:0000313" key="15">
    <source>
        <dbReference type="Proteomes" id="UP000565719"/>
    </source>
</evidence>
<name>A0A7Y3ZVZ5_9VIBR</name>
<comment type="caution">
    <text evidence="14">The sequence shown here is derived from an EMBL/GenBank/DDBJ whole genome shotgun (WGS) entry which is preliminary data.</text>
</comment>
<evidence type="ECO:0000256" key="4">
    <source>
        <dbReference type="ARBA" id="ARBA00022490"/>
    </source>
</evidence>
<evidence type="ECO:0000313" key="14">
    <source>
        <dbReference type="EMBL" id="NOH70125.1"/>
    </source>
</evidence>
<dbReference type="InterPro" id="IPR002104">
    <property type="entry name" value="Integrase_catalytic"/>
</dbReference>
<evidence type="ECO:0000256" key="5">
    <source>
        <dbReference type="ARBA" id="ARBA00022618"/>
    </source>
</evidence>
<reference evidence="14 15" key="1">
    <citation type="submission" date="2019-09" db="EMBL/GenBank/DDBJ databases">
        <title>Draft genome sequencing and comparative genomics of hatchery-associated Vibrios.</title>
        <authorList>
            <person name="Kehlet-Delgado H."/>
            <person name="Mueller R.S."/>
        </authorList>
    </citation>
    <scope>NUCLEOTIDE SEQUENCE [LARGE SCALE GENOMIC DNA]</scope>
    <source>
        <strain evidence="14 15">99-46-Y</strain>
    </source>
</reference>
<dbReference type="Pfam" id="PF00589">
    <property type="entry name" value="Phage_integrase"/>
    <property type="match status" value="1"/>
</dbReference>
<dbReference type="PROSITE" id="PS51900">
    <property type="entry name" value="CB"/>
    <property type="match status" value="1"/>
</dbReference>
<dbReference type="InterPro" id="IPR011932">
    <property type="entry name" value="Recomb_XerD"/>
</dbReference>
<dbReference type="Gene3D" id="1.10.443.10">
    <property type="entry name" value="Intergrase catalytic core"/>
    <property type="match status" value="1"/>
</dbReference>
<organism evidence="14 15">
    <name type="scientific">Vibrio pectenicida</name>
    <dbReference type="NCBI Taxonomy" id="62763"/>
    <lineage>
        <taxon>Bacteria</taxon>
        <taxon>Pseudomonadati</taxon>
        <taxon>Pseudomonadota</taxon>
        <taxon>Gammaproteobacteria</taxon>
        <taxon>Vibrionales</taxon>
        <taxon>Vibrionaceae</taxon>
        <taxon>Vibrio</taxon>
    </lineage>
</organism>
<gene>
    <name evidence="11 14" type="primary">xerD</name>
    <name evidence="14" type="ORF">F0225_02060</name>
</gene>
<evidence type="ECO:0000256" key="8">
    <source>
        <dbReference type="ARBA" id="ARBA00023125"/>
    </source>
</evidence>
<protein>
    <recommendedName>
        <fullName evidence="3 11">Tyrosine recombinase XerD</fullName>
    </recommendedName>
</protein>
<comment type="similarity">
    <text evidence="2 11">Belongs to the 'phage' integrase family. XerD subfamily.</text>
</comment>
<evidence type="ECO:0000256" key="2">
    <source>
        <dbReference type="ARBA" id="ARBA00010450"/>
    </source>
</evidence>
<dbReference type="PROSITE" id="PS51898">
    <property type="entry name" value="TYR_RECOMBINASE"/>
    <property type="match status" value="1"/>
</dbReference>
<dbReference type="AlphaFoldDB" id="A0A7Y3ZVZ5"/>
<keyword evidence="5 11" id="KW-0132">Cell division</keyword>
<dbReference type="GO" id="GO:0005737">
    <property type="term" value="C:cytoplasm"/>
    <property type="evidence" value="ECO:0007669"/>
    <property type="project" value="UniProtKB-SubCell"/>
</dbReference>
<dbReference type="NCBIfam" id="NF040815">
    <property type="entry name" value="recomb_XerA_Arch"/>
    <property type="match status" value="1"/>
</dbReference>
<dbReference type="Proteomes" id="UP000565719">
    <property type="component" value="Unassembled WGS sequence"/>
</dbReference>
<keyword evidence="10 11" id="KW-0131">Cell cycle</keyword>
<dbReference type="InterPro" id="IPR023009">
    <property type="entry name" value="Tyrosine_recombinase_XerC/XerD"/>
</dbReference>
<feature type="active site" description="O-(3'-phospho-DNA)-tyrosine intermediate" evidence="11">
    <location>
        <position position="283"/>
    </location>
</feature>
<dbReference type="GO" id="GO:0051301">
    <property type="term" value="P:cell division"/>
    <property type="evidence" value="ECO:0007669"/>
    <property type="project" value="UniProtKB-KW"/>
</dbReference>
<comment type="subunit">
    <text evidence="11">Forms a cyclic heterotetrameric complex composed of two molecules of XerC and two molecules of XerD.</text>
</comment>
<dbReference type="HAMAP" id="MF_01807">
    <property type="entry name" value="Recomb_XerD"/>
    <property type="match status" value="1"/>
</dbReference>
<accession>A0A7Y3ZVZ5</accession>
<keyword evidence="4 11" id="KW-0963">Cytoplasm</keyword>
<evidence type="ECO:0000256" key="11">
    <source>
        <dbReference type="HAMAP-Rule" id="MF_01807"/>
    </source>
</evidence>
<dbReference type="GO" id="GO:0003677">
    <property type="term" value="F:DNA binding"/>
    <property type="evidence" value="ECO:0007669"/>
    <property type="project" value="UniProtKB-UniRule"/>
</dbReference>
<dbReference type="Pfam" id="PF02899">
    <property type="entry name" value="Phage_int_SAM_1"/>
    <property type="match status" value="1"/>
</dbReference>
<dbReference type="InterPro" id="IPR011010">
    <property type="entry name" value="DNA_brk_join_enz"/>
</dbReference>